<organism evidence="5 6">
    <name type="scientific">Aggregatimonas sangjinii</name>
    <dbReference type="NCBI Taxonomy" id="2583587"/>
    <lineage>
        <taxon>Bacteria</taxon>
        <taxon>Pseudomonadati</taxon>
        <taxon>Bacteroidota</taxon>
        <taxon>Flavobacteriia</taxon>
        <taxon>Flavobacteriales</taxon>
        <taxon>Flavobacteriaceae</taxon>
        <taxon>Aggregatimonas</taxon>
    </lineage>
</organism>
<dbReference type="GO" id="GO:0003700">
    <property type="term" value="F:DNA-binding transcription factor activity"/>
    <property type="evidence" value="ECO:0007669"/>
    <property type="project" value="TreeGrafter"/>
</dbReference>
<dbReference type="CDD" id="cd01392">
    <property type="entry name" value="HTH_LacI"/>
    <property type="match status" value="1"/>
</dbReference>
<reference evidence="5 6" key="1">
    <citation type="submission" date="2019-05" db="EMBL/GenBank/DDBJ databases">
        <title>Genome sequencing of F202Z8.</title>
        <authorList>
            <person name="Kwon Y.M."/>
        </authorList>
    </citation>
    <scope>NUCLEOTIDE SEQUENCE [LARGE SCALE GENOMIC DNA]</scope>
    <source>
        <strain evidence="5 6">F202Z8</strain>
    </source>
</reference>
<proteinExistence type="predicted"/>
<evidence type="ECO:0000256" key="2">
    <source>
        <dbReference type="ARBA" id="ARBA00023125"/>
    </source>
</evidence>
<dbReference type="PANTHER" id="PTHR30146:SF109">
    <property type="entry name" value="HTH-TYPE TRANSCRIPTIONAL REGULATOR GALS"/>
    <property type="match status" value="1"/>
</dbReference>
<evidence type="ECO:0000313" key="6">
    <source>
        <dbReference type="Proteomes" id="UP000310017"/>
    </source>
</evidence>
<dbReference type="EMBL" id="CP040710">
    <property type="protein sequence ID" value="QCW99539.1"/>
    <property type="molecule type" value="Genomic_DNA"/>
</dbReference>
<dbReference type="OrthoDB" id="9768806at2"/>
<dbReference type="KEGG" id="asag:FGM00_05225"/>
<evidence type="ECO:0000313" key="5">
    <source>
        <dbReference type="EMBL" id="QCW99539.1"/>
    </source>
</evidence>
<dbReference type="Pfam" id="PF00356">
    <property type="entry name" value="LacI"/>
    <property type="match status" value="1"/>
</dbReference>
<name>A0A5B7SRL8_9FLAO</name>
<gene>
    <name evidence="5" type="ORF">FGM00_05225</name>
</gene>
<accession>A0A5B7SRL8</accession>
<sequence>MKKITIHEIAKILKIDSSTVSRALNNSSRVNEKTKMLVLAKANELGYKPNLIAANLRRSRSNTIGVVVPRITRHFFSSTISGIEETAYNSGFNVVISQSLEKLSREQKIVNNLFSNRVDGILISVSMETIDSSHLKILEDSGLPLVFFDRHMADMKDSNRVLIDDVAGAFEGVSHLIENNCRKIAHFSGPQTLEIYKNRLAGYRNALDKHRIVFDPDLVVMSNLLQEDGYRITQDLLKKHPDIDAIFSANDQAAIGAINYLKSIGKRIPDEIAIVGFSNEPISELIEPSLTSIDQFGVEIGRISCNLLMDKIKKKDSETAHRAIYLKPSLMIRSSSDKKLI</sequence>
<dbReference type="SUPFAM" id="SSF53822">
    <property type="entry name" value="Periplasmic binding protein-like I"/>
    <property type="match status" value="1"/>
</dbReference>
<dbReference type="PANTHER" id="PTHR30146">
    <property type="entry name" value="LACI-RELATED TRANSCRIPTIONAL REPRESSOR"/>
    <property type="match status" value="1"/>
</dbReference>
<evidence type="ECO:0000259" key="4">
    <source>
        <dbReference type="PROSITE" id="PS50932"/>
    </source>
</evidence>
<feature type="domain" description="HTH lacI-type" evidence="4">
    <location>
        <begin position="4"/>
        <end position="58"/>
    </location>
</feature>
<keyword evidence="2" id="KW-0238">DNA-binding</keyword>
<dbReference type="SUPFAM" id="SSF47413">
    <property type="entry name" value="lambda repressor-like DNA-binding domains"/>
    <property type="match status" value="1"/>
</dbReference>
<dbReference type="Gene3D" id="3.40.50.2300">
    <property type="match status" value="2"/>
</dbReference>
<protein>
    <submittedName>
        <fullName evidence="5">LacI family transcriptional regulator</fullName>
    </submittedName>
</protein>
<dbReference type="Proteomes" id="UP000310017">
    <property type="component" value="Chromosome"/>
</dbReference>
<dbReference type="InterPro" id="IPR000843">
    <property type="entry name" value="HTH_LacI"/>
</dbReference>
<dbReference type="Gene3D" id="1.10.260.40">
    <property type="entry name" value="lambda repressor-like DNA-binding domains"/>
    <property type="match status" value="1"/>
</dbReference>
<dbReference type="InterPro" id="IPR001761">
    <property type="entry name" value="Peripla_BP/Lac1_sug-bd_dom"/>
</dbReference>
<dbReference type="InterPro" id="IPR028082">
    <property type="entry name" value="Peripla_BP_I"/>
</dbReference>
<dbReference type="Pfam" id="PF00532">
    <property type="entry name" value="Peripla_BP_1"/>
    <property type="match status" value="1"/>
</dbReference>
<dbReference type="AlphaFoldDB" id="A0A5B7SRL8"/>
<keyword evidence="1" id="KW-0805">Transcription regulation</keyword>
<dbReference type="CDD" id="cd06267">
    <property type="entry name" value="PBP1_LacI_sugar_binding-like"/>
    <property type="match status" value="1"/>
</dbReference>
<dbReference type="InterPro" id="IPR010982">
    <property type="entry name" value="Lambda_DNA-bd_dom_sf"/>
</dbReference>
<dbReference type="RefSeq" id="WP_138851892.1">
    <property type="nucleotide sequence ID" value="NZ_CP040710.1"/>
</dbReference>
<evidence type="ECO:0000256" key="3">
    <source>
        <dbReference type="ARBA" id="ARBA00023163"/>
    </source>
</evidence>
<dbReference type="GO" id="GO:0000976">
    <property type="term" value="F:transcription cis-regulatory region binding"/>
    <property type="evidence" value="ECO:0007669"/>
    <property type="project" value="TreeGrafter"/>
</dbReference>
<dbReference type="SMART" id="SM00354">
    <property type="entry name" value="HTH_LACI"/>
    <property type="match status" value="1"/>
</dbReference>
<keyword evidence="3" id="KW-0804">Transcription</keyword>
<dbReference type="PROSITE" id="PS50932">
    <property type="entry name" value="HTH_LACI_2"/>
    <property type="match status" value="1"/>
</dbReference>
<evidence type="ECO:0000256" key="1">
    <source>
        <dbReference type="ARBA" id="ARBA00023015"/>
    </source>
</evidence>
<keyword evidence="6" id="KW-1185">Reference proteome</keyword>